<dbReference type="InterPro" id="IPR005358">
    <property type="entry name" value="Puta_zinc/iron-chelating_dom"/>
</dbReference>
<comment type="caution">
    <text evidence="1">The sequence shown here is derived from an EMBL/GenBank/DDBJ whole genome shotgun (WGS) entry which is preliminary data.</text>
</comment>
<accession>A0AAE4FWJ3</accession>
<name>A0AAE4FWJ3_9CYAN</name>
<proteinExistence type="predicted"/>
<dbReference type="AlphaFoldDB" id="A0AAE4FWJ3"/>
<sequence length="117" mass="13711">MATWRCMSGCGACCYLDPEERADVQDYLSPEEWQQYLGLVSPNGWCIHYDSQTRKCNIYENRPRFCRVSPELFTELYQVTAAEFNDFAIDCCRDFIADEYGEQSLESLKYEREILTA</sequence>
<dbReference type="RefSeq" id="WP_322879478.1">
    <property type="nucleotide sequence ID" value="NZ_JAVMIP010000025.1"/>
</dbReference>
<dbReference type="PANTHER" id="PTHR36791">
    <property type="entry name" value="OS03G0363400 PROTEIN"/>
    <property type="match status" value="1"/>
</dbReference>
<gene>
    <name evidence="1" type="ORF">RIF25_15835</name>
</gene>
<organism evidence="1 2">
    <name type="scientific">Pseudocalidococcus azoricus BACA0444</name>
    <dbReference type="NCBI Taxonomy" id="2918990"/>
    <lineage>
        <taxon>Bacteria</taxon>
        <taxon>Bacillati</taxon>
        <taxon>Cyanobacteriota</taxon>
        <taxon>Cyanophyceae</taxon>
        <taxon>Acaryochloridales</taxon>
        <taxon>Thermosynechococcaceae</taxon>
        <taxon>Pseudocalidococcus</taxon>
        <taxon>Pseudocalidococcus azoricus</taxon>
    </lineage>
</organism>
<dbReference type="Proteomes" id="UP001268256">
    <property type="component" value="Unassembled WGS sequence"/>
</dbReference>
<protein>
    <submittedName>
        <fullName evidence="1">YkgJ family cysteine cluster protein</fullName>
    </submittedName>
</protein>
<evidence type="ECO:0000313" key="1">
    <source>
        <dbReference type="EMBL" id="MDS3862270.1"/>
    </source>
</evidence>
<evidence type="ECO:0000313" key="2">
    <source>
        <dbReference type="Proteomes" id="UP001268256"/>
    </source>
</evidence>
<dbReference type="Pfam" id="PF03692">
    <property type="entry name" value="CxxCxxCC"/>
    <property type="match status" value="1"/>
</dbReference>
<dbReference type="PANTHER" id="PTHR36791:SF2">
    <property type="entry name" value="OS03G0363400 PROTEIN"/>
    <property type="match status" value="1"/>
</dbReference>
<reference evidence="2" key="1">
    <citation type="submission" date="2023-07" db="EMBL/GenBank/DDBJ databases">
        <authorList>
            <person name="Luz R."/>
            <person name="Cordeiro R."/>
            <person name="Fonseca A."/>
            <person name="Goncalves V."/>
        </authorList>
    </citation>
    <scope>NUCLEOTIDE SEQUENCE [LARGE SCALE GENOMIC DNA]</scope>
    <source>
        <strain evidence="2">BACA0444</strain>
    </source>
</reference>
<keyword evidence="2" id="KW-1185">Reference proteome</keyword>
<dbReference type="EMBL" id="JAVMIP010000025">
    <property type="protein sequence ID" value="MDS3862270.1"/>
    <property type="molecule type" value="Genomic_DNA"/>
</dbReference>